<sequence>MDINQAHIPRENDGRHDFHGEAHLNLPDSRKERGSLFTHRKYPPTKLKNRLIWFRLLWPILLHAVLAIAILFFLLEYVNHRAFNISERRPTVQLHDGTVIAWDFSALLQSDITTLLSVSIAVLRLIAAGWLSSMCWRCAFILMEEHGLKPEQLRLLISYSILTAPLRGQTKRQKIIGWLIMLVLVVTIPVQLAAPVINGSVTWIPAHHPPHHIPNGTISVPYYNGDLEQWRLWSDFLIYRQKAAQSAASLYLLTWKSETQKSGQRRYLPGLQLQINSTLASIVLPYFSAWSIEWVETPGSLMGEEKLNVENFICSMINVTGDLCRQPRYGPVLIPNVPWSNQTQPNSLVVSERQLVVEYVGSRLIPYSDSPNGCLYVKEKSNIGPDHAIYVDSAELCYQFAWVNYTAGTSICYDCPVLSHRTVHNNFAQSVDPDPLTETALRLAAEVIGPVEMMMYVEKESVWNSPEERIVGLLTRSYAASWVALTQSLWNRQLNTTYSISAPASQASVNTRRVYMWLGLQSLVTLSAVLFVLIQSYSDTPVIIDTALAAFYLDTSAISKSDGCHEALVERRVEFEGDRLTLKTQ</sequence>
<keyword evidence="2" id="KW-1133">Transmembrane helix</keyword>
<reference evidence="3" key="1">
    <citation type="submission" date="2021-01" db="EMBL/GenBank/DDBJ databases">
        <authorList>
            <person name="Kaushik A."/>
        </authorList>
    </citation>
    <scope>NUCLEOTIDE SEQUENCE</scope>
    <source>
        <strain evidence="3">AG1-1C</strain>
    </source>
</reference>
<accession>A0A8H3GEB9</accession>
<evidence type="ECO:0000256" key="1">
    <source>
        <dbReference type="SAM" id="MobiDB-lite"/>
    </source>
</evidence>
<feature type="transmembrane region" description="Helical" evidence="2">
    <location>
        <begin position="175"/>
        <end position="194"/>
    </location>
</feature>
<evidence type="ECO:0000313" key="3">
    <source>
        <dbReference type="EMBL" id="CAE6446652.1"/>
    </source>
</evidence>
<feature type="transmembrane region" description="Helical" evidence="2">
    <location>
        <begin position="112"/>
        <end position="131"/>
    </location>
</feature>
<keyword evidence="2" id="KW-0472">Membrane</keyword>
<dbReference type="EMBL" id="CAJMWS010000471">
    <property type="protein sequence ID" value="CAE6446652.1"/>
    <property type="molecule type" value="Genomic_DNA"/>
</dbReference>
<protein>
    <submittedName>
        <fullName evidence="3">Uncharacterized protein</fullName>
    </submittedName>
</protein>
<evidence type="ECO:0000256" key="2">
    <source>
        <dbReference type="SAM" id="Phobius"/>
    </source>
</evidence>
<gene>
    <name evidence="3" type="ORF">RDB_LOCUS138904</name>
</gene>
<keyword evidence="2" id="KW-0812">Transmembrane</keyword>
<feature type="compositionally biased region" description="Basic and acidic residues" evidence="1">
    <location>
        <begin position="8"/>
        <end position="26"/>
    </location>
</feature>
<name>A0A8H3GEB9_9AGAM</name>
<feature type="region of interest" description="Disordered" evidence="1">
    <location>
        <begin position="1"/>
        <end position="26"/>
    </location>
</feature>
<dbReference type="AlphaFoldDB" id="A0A8H3GEB9"/>
<comment type="caution">
    <text evidence="3">The sequence shown here is derived from an EMBL/GenBank/DDBJ whole genome shotgun (WGS) entry which is preliminary data.</text>
</comment>
<proteinExistence type="predicted"/>
<organism evidence="3 4">
    <name type="scientific">Rhizoctonia solani</name>
    <dbReference type="NCBI Taxonomy" id="456999"/>
    <lineage>
        <taxon>Eukaryota</taxon>
        <taxon>Fungi</taxon>
        <taxon>Dikarya</taxon>
        <taxon>Basidiomycota</taxon>
        <taxon>Agaricomycotina</taxon>
        <taxon>Agaricomycetes</taxon>
        <taxon>Cantharellales</taxon>
        <taxon>Ceratobasidiaceae</taxon>
        <taxon>Rhizoctonia</taxon>
    </lineage>
</organism>
<feature type="transmembrane region" description="Helical" evidence="2">
    <location>
        <begin position="56"/>
        <end position="75"/>
    </location>
</feature>
<dbReference type="Proteomes" id="UP000663846">
    <property type="component" value="Unassembled WGS sequence"/>
</dbReference>
<evidence type="ECO:0000313" key="4">
    <source>
        <dbReference type="Proteomes" id="UP000663846"/>
    </source>
</evidence>